<proteinExistence type="predicted"/>
<keyword evidence="2" id="KW-0812">Transmembrane</keyword>
<reference evidence="3 4" key="1">
    <citation type="submission" date="2024-11" db="EMBL/GenBank/DDBJ databases">
        <title>Chromosome-level genome assembly of the freshwater bivalve Anodonta woodiana.</title>
        <authorList>
            <person name="Chen X."/>
        </authorList>
    </citation>
    <scope>NUCLEOTIDE SEQUENCE [LARGE SCALE GENOMIC DNA]</scope>
    <source>
        <strain evidence="3">MN2024</strain>
        <tissue evidence="3">Gills</tissue>
    </source>
</reference>
<feature type="compositionally biased region" description="Basic residues" evidence="1">
    <location>
        <begin position="238"/>
        <end position="248"/>
    </location>
</feature>
<keyword evidence="2" id="KW-1133">Transmembrane helix</keyword>
<organism evidence="3 4">
    <name type="scientific">Sinanodonta woodiana</name>
    <name type="common">Chinese pond mussel</name>
    <name type="synonym">Anodonta woodiana</name>
    <dbReference type="NCBI Taxonomy" id="1069815"/>
    <lineage>
        <taxon>Eukaryota</taxon>
        <taxon>Metazoa</taxon>
        <taxon>Spiralia</taxon>
        <taxon>Lophotrochozoa</taxon>
        <taxon>Mollusca</taxon>
        <taxon>Bivalvia</taxon>
        <taxon>Autobranchia</taxon>
        <taxon>Heteroconchia</taxon>
        <taxon>Palaeoheterodonta</taxon>
        <taxon>Unionida</taxon>
        <taxon>Unionoidea</taxon>
        <taxon>Unionidae</taxon>
        <taxon>Unioninae</taxon>
        <taxon>Sinanodonta</taxon>
    </lineage>
</organism>
<dbReference type="Proteomes" id="UP001634394">
    <property type="component" value="Unassembled WGS sequence"/>
</dbReference>
<evidence type="ECO:0000313" key="3">
    <source>
        <dbReference type="EMBL" id="KAL3887547.1"/>
    </source>
</evidence>
<accession>A0ABD3XN77</accession>
<feature type="transmembrane region" description="Helical" evidence="2">
    <location>
        <begin position="7"/>
        <end position="26"/>
    </location>
</feature>
<dbReference type="EMBL" id="JBJQND010000002">
    <property type="protein sequence ID" value="KAL3887547.1"/>
    <property type="molecule type" value="Genomic_DNA"/>
</dbReference>
<comment type="caution">
    <text evidence="3">The sequence shown here is derived from an EMBL/GenBank/DDBJ whole genome shotgun (WGS) entry which is preliminary data.</text>
</comment>
<feature type="compositionally biased region" description="Basic and acidic residues" evidence="1">
    <location>
        <begin position="254"/>
        <end position="265"/>
    </location>
</feature>
<evidence type="ECO:0000256" key="2">
    <source>
        <dbReference type="SAM" id="Phobius"/>
    </source>
</evidence>
<keyword evidence="4" id="KW-1185">Reference proteome</keyword>
<feature type="non-terminal residue" evidence="3">
    <location>
        <position position="1"/>
    </location>
</feature>
<keyword evidence="2" id="KW-0472">Membrane</keyword>
<protein>
    <submittedName>
        <fullName evidence="3">Uncharacterized protein</fullName>
    </submittedName>
</protein>
<feature type="region of interest" description="Disordered" evidence="1">
    <location>
        <begin position="131"/>
        <end position="265"/>
    </location>
</feature>
<name>A0ABD3XN77_SINWO</name>
<evidence type="ECO:0000313" key="4">
    <source>
        <dbReference type="Proteomes" id="UP001634394"/>
    </source>
</evidence>
<dbReference type="AlphaFoldDB" id="A0ABD3XN77"/>
<sequence length="265" mass="29769">SPILIPLLIPLLVCVSIVLTIFLIFFCCGCLDCCTFCRVFDNHKDSKRCHLTWYFTKSGCCSFFFCASGRKRGICLCGHDEGERCGGCLSCRKKCACGWPGNCQSKELSCCGCCFCLCCVQEDVEEASIDVNNKKSGPPAFHLGTRHKVETETTRNFDPDEHRPLPPLSGEIEHKQKHRPQPKPPEYRKDQNLGGLSAHYDDDMQGLPNDMPTSSRLPSHLAPLRPALEEDLTLKEPNKKKKKRKKKTQLNEGEAEKEITNTESN</sequence>
<evidence type="ECO:0000256" key="1">
    <source>
        <dbReference type="SAM" id="MobiDB-lite"/>
    </source>
</evidence>
<gene>
    <name evidence="3" type="ORF">ACJMK2_027486</name>
</gene>
<feature type="compositionally biased region" description="Basic and acidic residues" evidence="1">
    <location>
        <begin position="147"/>
        <end position="164"/>
    </location>
</feature>